<evidence type="ECO:0000313" key="4">
    <source>
        <dbReference type="EMBL" id="AMD85651.1"/>
    </source>
</evidence>
<dbReference type="Pfam" id="PF02470">
    <property type="entry name" value="MlaD"/>
    <property type="match status" value="1"/>
</dbReference>
<organism evidence="5 7">
    <name type="scientific">Capnocytophaga haemolytica</name>
    <dbReference type="NCBI Taxonomy" id="45243"/>
    <lineage>
        <taxon>Bacteria</taxon>
        <taxon>Pseudomonadati</taxon>
        <taxon>Bacteroidota</taxon>
        <taxon>Flavobacteriia</taxon>
        <taxon>Flavobacteriales</taxon>
        <taxon>Flavobacteriaceae</taxon>
        <taxon>Capnocytophaga</taxon>
    </lineage>
</organism>
<keyword evidence="2" id="KW-0812">Transmembrane</keyword>
<feature type="coiled-coil region" evidence="1">
    <location>
        <begin position="171"/>
        <end position="198"/>
    </location>
</feature>
<evidence type="ECO:0000313" key="6">
    <source>
        <dbReference type="Proteomes" id="UP000065822"/>
    </source>
</evidence>
<evidence type="ECO:0000313" key="5">
    <source>
        <dbReference type="EMBL" id="SNV16569.1"/>
    </source>
</evidence>
<name>A0AAX2H3L5_9FLAO</name>
<evidence type="ECO:0000313" key="7">
    <source>
        <dbReference type="Proteomes" id="UP000215539"/>
    </source>
</evidence>
<accession>A0AAX2H3L5</accession>
<dbReference type="RefSeq" id="WP_066430456.1">
    <property type="nucleotide sequence ID" value="NZ_CP014227.1"/>
</dbReference>
<keyword evidence="2" id="KW-0472">Membrane</keyword>
<dbReference type="EMBL" id="CP014227">
    <property type="protein sequence ID" value="AMD85651.1"/>
    <property type="molecule type" value="Genomic_DNA"/>
</dbReference>
<keyword evidence="6" id="KW-1185">Reference proteome</keyword>
<dbReference type="Proteomes" id="UP000065822">
    <property type="component" value="Chromosome"/>
</dbReference>
<keyword evidence="2" id="KW-1133">Transmembrane helix</keyword>
<sequence>MKISREIKVALIVVVGIVCFFIGFNFLKSKSLFGRSNTYYAYFDHSGGLKTGTQITVNGVKVGSVEAVQLEEKTAKIKITMECSTDFTFSKNSEAQIYSSLLGGAGLQIIPAFDDAPIAQSGDVLKSSFAEDMLASIGSKIEPTQDKLNRLLSQADTTLTGVNKVLDAETSAELKKAIKELSSTMQNLNKASAALNNMIASNQGNLHATLQNANKITTDLSKVSESLSQAELNKVIADAQKTLTELNTMLANIDAGKGTMGKLMKDEALYKNLNNSSKQLELLLQDLRLNPKRYVHISVFGKKSQPYELTDDPATKKQPTE</sequence>
<dbReference type="PANTHER" id="PTHR33371">
    <property type="entry name" value="INTERMEMBRANE PHOSPHOLIPID TRANSPORT SYSTEM BINDING PROTEIN MLAD-RELATED"/>
    <property type="match status" value="1"/>
</dbReference>
<feature type="domain" description="Mce/MlaD" evidence="3">
    <location>
        <begin position="36"/>
        <end position="111"/>
    </location>
</feature>
<dbReference type="Proteomes" id="UP000215539">
    <property type="component" value="Chromosome 1"/>
</dbReference>
<evidence type="ECO:0000256" key="2">
    <source>
        <dbReference type="SAM" id="Phobius"/>
    </source>
</evidence>
<feature type="transmembrane region" description="Helical" evidence="2">
    <location>
        <begin position="7"/>
        <end position="27"/>
    </location>
</feature>
<dbReference type="PANTHER" id="PTHR33371:SF4">
    <property type="entry name" value="INTERMEMBRANE PHOSPHOLIPID TRANSPORT SYSTEM BINDING PROTEIN MLAD"/>
    <property type="match status" value="1"/>
</dbReference>
<proteinExistence type="predicted"/>
<keyword evidence="1" id="KW-0175">Coiled coil</keyword>
<reference evidence="4 6" key="1">
    <citation type="submission" date="2016-02" db="EMBL/GenBank/DDBJ databases">
        <authorList>
            <person name="Holder M.E."/>
            <person name="Ajami N.J."/>
            <person name="Petrosino J.F."/>
        </authorList>
    </citation>
    <scope>NUCLEOTIDE SEQUENCE [LARGE SCALE GENOMIC DNA]</scope>
    <source>
        <strain evidence="4 6">CCUG 32990</strain>
    </source>
</reference>
<gene>
    <name evidence="4" type="ORF">AXF12_09075</name>
    <name evidence="5" type="ORF">SAMEA44541418_02345</name>
</gene>
<reference evidence="5 7" key="2">
    <citation type="submission" date="2017-06" db="EMBL/GenBank/DDBJ databases">
        <authorList>
            <consortium name="Pathogen Informatics"/>
        </authorList>
    </citation>
    <scope>NUCLEOTIDE SEQUENCE [LARGE SCALE GENOMIC DNA]</scope>
    <source>
        <strain evidence="5 7">NCTC12947</strain>
    </source>
</reference>
<evidence type="ECO:0000256" key="1">
    <source>
        <dbReference type="SAM" id="Coils"/>
    </source>
</evidence>
<protein>
    <submittedName>
        <fullName evidence="4">ABC transporter substrate-binding protein</fullName>
    </submittedName>
    <submittedName>
        <fullName evidence="5">Paraquat-inducible protein B</fullName>
    </submittedName>
</protein>
<evidence type="ECO:0000259" key="3">
    <source>
        <dbReference type="Pfam" id="PF02470"/>
    </source>
</evidence>
<dbReference type="InterPro" id="IPR003399">
    <property type="entry name" value="Mce/MlaD"/>
</dbReference>
<dbReference type="InterPro" id="IPR052336">
    <property type="entry name" value="MlaD_Phospholipid_Transporter"/>
</dbReference>
<dbReference type="AlphaFoldDB" id="A0AAX2H3L5"/>
<dbReference type="KEGG" id="chg:AXF12_09075"/>
<dbReference type="EMBL" id="LT906449">
    <property type="protein sequence ID" value="SNV16569.1"/>
    <property type="molecule type" value="Genomic_DNA"/>
</dbReference>